<keyword evidence="5" id="KW-1185">Reference proteome</keyword>
<dbReference type="AlphaFoldDB" id="A0A918A073"/>
<evidence type="ECO:0000259" key="3">
    <source>
        <dbReference type="Pfam" id="PF00188"/>
    </source>
</evidence>
<feature type="domain" description="SCP" evidence="3">
    <location>
        <begin position="167"/>
        <end position="279"/>
    </location>
</feature>
<dbReference type="Pfam" id="PF00188">
    <property type="entry name" value="CAP"/>
    <property type="match status" value="1"/>
</dbReference>
<dbReference type="InterPro" id="IPR035940">
    <property type="entry name" value="CAP_sf"/>
</dbReference>
<comment type="caution">
    <text evidence="4">The sequence shown here is derived from an EMBL/GenBank/DDBJ whole genome shotgun (WGS) entry which is preliminary data.</text>
</comment>
<feature type="chain" id="PRO_5036719822" description="SCP domain-containing protein" evidence="2">
    <location>
        <begin position="28"/>
        <end position="283"/>
    </location>
</feature>
<reference evidence="4" key="1">
    <citation type="journal article" date="2014" name="Int. J. Syst. Evol. Microbiol.">
        <title>Complete genome sequence of Corynebacterium casei LMG S-19264T (=DSM 44701T), isolated from a smear-ripened cheese.</title>
        <authorList>
            <consortium name="US DOE Joint Genome Institute (JGI-PGF)"/>
            <person name="Walter F."/>
            <person name="Albersmeier A."/>
            <person name="Kalinowski J."/>
            <person name="Ruckert C."/>
        </authorList>
    </citation>
    <scope>NUCLEOTIDE SEQUENCE</scope>
    <source>
        <strain evidence="4">CGMCC 4.7430</strain>
    </source>
</reference>
<keyword evidence="2" id="KW-0732">Signal</keyword>
<proteinExistence type="predicted"/>
<gene>
    <name evidence="4" type="ORF">GCM10012278_02110</name>
</gene>
<evidence type="ECO:0000313" key="4">
    <source>
        <dbReference type="EMBL" id="GGP00742.1"/>
    </source>
</evidence>
<dbReference type="PANTHER" id="PTHR31157:SF1">
    <property type="entry name" value="SCP DOMAIN-CONTAINING PROTEIN"/>
    <property type="match status" value="1"/>
</dbReference>
<dbReference type="RefSeq" id="WP_189136543.1">
    <property type="nucleotide sequence ID" value="NZ_BMNK01000001.1"/>
</dbReference>
<dbReference type="Gene3D" id="3.40.33.10">
    <property type="entry name" value="CAP"/>
    <property type="match status" value="1"/>
</dbReference>
<dbReference type="InterPro" id="IPR014044">
    <property type="entry name" value="CAP_dom"/>
</dbReference>
<feature type="signal peptide" evidence="2">
    <location>
        <begin position="1"/>
        <end position="27"/>
    </location>
</feature>
<protein>
    <recommendedName>
        <fullName evidence="3">SCP domain-containing protein</fullName>
    </recommendedName>
</protein>
<feature type="region of interest" description="Disordered" evidence="1">
    <location>
        <begin position="25"/>
        <end position="47"/>
    </location>
</feature>
<evidence type="ECO:0000256" key="2">
    <source>
        <dbReference type="SAM" id="SignalP"/>
    </source>
</evidence>
<dbReference type="PANTHER" id="PTHR31157">
    <property type="entry name" value="SCP DOMAIN-CONTAINING PROTEIN"/>
    <property type="match status" value="1"/>
</dbReference>
<sequence length="283" mass="29379">MRRQLKVLACLGSLAALSSIPAPPAAAHSAGGGLETPLEGAQGGSAEDCRVTAAKPSVDAKGLIRGTASRSGCGQKALLRVRVQQAAAGPDRTLKSGSQRLTNGRITATLPCSDTPRRYYVTALDHQGQESTSDGVLLSCKKPPATTATTSTARTAGASSAETEVVRLTNRARVAGGCKPLVHDAKLRTAADRHSADMAAKGYFDHSSQDGRSAGDRIGAVGFAPVRTWGENIAMGQRTAASVVQGWLNSPGHRANIMNCKFTHIGVGQHSKGPHWTQVFAAH</sequence>
<dbReference type="EMBL" id="BMNK01000001">
    <property type="protein sequence ID" value="GGP00742.1"/>
    <property type="molecule type" value="Genomic_DNA"/>
</dbReference>
<reference evidence="4" key="2">
    <citation type="submission" date="2020-09" db="EMBL/GenBank/DDBJ databases">
        <authorList>
            <person name="Sun Q."/>
            <person name="Zhou Y."/>
        </authorList>
    </citation>
    <scope>NUCLEOTIDE SEQUENCE</scope>
    <source>
        <strain evidence="4">CGMCC 4.7430</strain>
    </source>
</reference>
<organism evidence="4 5">
    <name type="scientific">Nonomuraea glycinis</name>
    <dbReference type="NCBI Taxonomy" id="2047744"/>
    <lineage>
        <taxon>Bacteria</taxon>
        <taxon>Bacillati</taxon>
        <taxon>Actinomycetota</taxon>
        <taxon>Actinomycetes</taxon>
        <taxon>Streptosporangiales</taxon>
        <taxon>Streptosporangiaceae</taxon>
        <taxon>Nonomuraea</taxon>
    </lineage>
</organism>
<accession>A0A918A073</accession>
<dbReference type="CDD" id="cd05379">
    <property type="entry name" value="CAP_bacterial"/>
    <property type="match status" value="1"/>
</dbReference>
<name>A0A918A073_9ACTN</name>
<dbReference type="Proteomes" id="UP000660745">
    <property type="component" value="Unassembled WGS sequence"/>
</dbReference>
<dbReference type="SUPFAM" id="SSF55797">
    <property type="entry name" value="PR-1-like"/>
    <property type="match status" value="1"/>
</dbReference>
<evidence type="ECO:0000313" key="5">
    <source>
        <dbReference type="Proteomes" id="UP000660745"/>
    </source>
</evidence>
<evidence type="ECO:0000256" key="1">
    <source>
        <dbReference type="SAM" id="MobiDB-lite"/>
    </source>
</evidence>